<keyword evidence="2" id="KW-0238">DNA-binding</keyword>
<evidence type="ECO:0000313" key="8">
    <source>
        <dbReference type="Proteomes" id="UP000494040"/>
    </source>
</evidence>
<dbReference type="OMA" id="NKMNMRI"/>
<keyword evidence="8" id="KW-1185">Reference proteome</keyword>
<dbReference type="EnsemblMetazoa" id="XM_014385110.2">
    <property type="protein sequence ID" value="XP_014240596.1"/>
    <property type="gene ID" value="LOC106661598"/>
</dbReference>
<dbReference type="GO" id="GO:0031491">
    <property type="term" value="F:nucleosome binding"/>
    <property type="evidence" value="ECO:0007669"/>
    <property type="project" value="TreeGrafter"/>
</dbReference>
<name>A0A8I6R7I8_CIMLE</name>
<accession>A0A8I6R7I8</accession>
<evidence type="ECO:0000256" key="3">
    <source>
        <dbReference type="ARBA" id="ARBA00023242"/>
    </source>
</evidence>
<feature type="domain" description="TdIF1 C-terminal" evidence="6">
    <location>
        <begin position="210"/>
        <end position="307"/>
    </location>
</feature>
<dbReference type="InterPro" id="IPR049121">
    <property type="entry name" value="TdIF1_C"/>
</dbReference>
<dbReference type="PANTHER" id="PTHR23399">
    <property type="entry name" value="DEOXYNUCLEOTIDYLTRANSFERASE TERMINAL-INTERACTING PROTEIN 1"/>
    <property type="match status" value="1"/>
</dbReference>
<feature type="compositionally biased region" description="Polar residues" evidence="4">
    <location>
        <begin position="161"/>
        <end position="176"/>
    </location>
</feature>
<evidence type="ECO:0000259" key="6">
    <source>
        <dbReference type="Pfam" id="PF21229"/>
    </source>
</evidence>
<dbReference type="GO" id="GO:0005634">
    <property type="term" value="C:nucleus"/>
    <property type="evidence" value="ECO:0007669"/>
    <property type="project" value="UniProtKB-SubCell"/>
</dbReference>
<sequence length="386" mass="43032">MVVHRIPQSNNIVIRSNEVSLDIKKMEATVLNDKPADVPLVPWKNTFNMRPLTLAALSNGKSASKSLQSPLSRMKCRTITNAAKSLDILRQNLQAAINKEIDLVVRKYLEKFFQPAVRNIKDNLGPGSVSEELIKEVCKAMLEEAKQMYCAGISAALTKTPPSSTLLPNATEQVNPTRKRKVSETADETSQRKRDYPPLVKWDPSRVNKDTQFILSTCANRAVGLGAIRGKLSTKHPELVKYMVDQDDREWLSTARAPGLIPGTPNISLMFLEDIVQLVHSDEYKNNPNVCLSELKGFEVPDFIQRKVRAYMTLMRTKYLPPVPTPDFVKPKSCGKSTQNFEEIQMSVGVGVECVSSSMMPTLFDTGLIELDSQFFSLAGLEDEGD</sequence>
<dbReference type="KEGG" id="clec:106661598"/>
<reference evidence="7" key="1">
    <citation type="submission" date="2022-01" db="UniProtKB">
        <authorList>
            <consortium name="EnsemblMetazoa"/>
        </authorList>
    </citation>
    <scope>IDENTIFICATION</scope>
</reference>
<feature type="domain" description="DNTTIP1 dimerisation" evidence="5">
    <location>
        <begin position="84"/>
        <end position="150"/>
    </location>
</feature>
<evidence type="ECO:0000256" key="1">
    <source>
        <dbReference type="ARBA" id="ARBA00004123"/>
    </source>
</evidence>
<dbReference type="GeneID" id="106661598"/>
<evidence type="ECO:0000259" key="5">
    <source>
        <dbReference type="Pfam" id="PF18192"/>
    </source>
</evidence>
<dbReference type="PANTHER" id="PTHR23399:SF2">
    <property type="entry name" value="DEOXYNUCLEOTIDYLTRANSFERASE TERMINAL-INTERACTING PROTEIN 1"/>
    <property type="match status" value="1"/>
</dbReference>
<dbReference type="OrthoDB" id="5860246at2759"/>
<evidence type="ECO:0000256" key="4">
    <source>
        <dbReference type="SAM" id="MobiDB-lite"/>
    </source>
</evidence>
<feature type="region of interest" description="Disordered" evidence="4">
    <location>
        <begin position="161"/>
        <end position="199"/>
    </location>
</feature>
<evidence type="ECO:0008006" key="9">
    <source>
        <dbReference type="Google" id="ProtNLM"/>
    </source>
</evidence>
<comment type="subcellular location">
    <subcellularLocation>
        <location evidence="1">Nucleus</location>
    </subcellularLocation>
</comment>
<organism evidence="7 8">
    <name type="scientific">Cimex lectularius</name>
    <name type="common">Bed bug</name>
    <name type="synonym">Acanthia lectularia</name>
    <dbReference type="NCBI Taxonomy" id="79782"/>
    <lineage>
        <taxon>Eukaryota</taxon>
        <taxon>Metazoa</taxon>
        <taxon>Ecdysozoa</taxon>
        <taxon>Arthropoda</taxon>
        <taxon>Hexapoda</taxon>
        <taxon>Insecta</taxon>
        <taxon>Pterygota</taxon>
        <taxon>Neoptera</taxon>
        <taxon>Paraneoptera</taxon>
        <taxon>Hemiptera</taxon>
        <taxon>Heteroptera</taxon>
        <taxon>Panheteroptera</taxon>
        <taxon>Cimicomorpha</taxon>
        <taxon>Cimicidae</taxon>
        <taxon>Cimex</taxon>
    </lineage>
</organism>
<dbReference type="Proteomes" id="UP000494040">
    <property type="component" value="Unassembled WGS sequence"/>
</dbReference>
<dbReference type="Pfam" id="PF18192">
    <property type="entry name" value="DNTTIP1_dimer"/>
    <property type="match status" value="1"/>
</dbReference>
<dbReference type="Pfam" id="PF21229">
    <property type="entry name" value="TdIF1_2nd"/>
    <property type="match status" value="1"/>
</dbReference>
<proteinExistence type="predicted"/>
<dbReference type="InterPro" id="IPR041384">
    <property type="entry name" value="DNTTIP1_dimer"/>
</dbReference>
<protein>
    <recommendedName>
        <fullName evidence="9">DNTTIP1 dimerisation domain-containing protein</fullName>
    </recommendedName>
</protein>
<evidence type="ECO:0000256" key="2">
    <source>
        <dbReference type="ARBA" id="ARBA00023125"/>
    </source>
</evidence>
<keyword evidence="3" id="KW-0539">Nucleus</keyword>
<dbReference type="GO" id="GO:0003677">
    <property type="term" value="F:DNA binding"/>
    <property type="evidence" value="ECO:0007669"/>
    <property type="project" value="UniProtKB-KW"/>
</dbReference>
<evidence type="ECO:0000313" key="7">
    <source>
        <dbReference type="EnsemblMetazoa" id="XP_014240596.1"/>
    </source>
</evidence>
<dbReference type="RefSeq" id="XP_014240596.1">
    <property type="nucleotide sequence ID" value="XM_014385110.2"/>
</dbReference>
<dbReference type="InterPro" id="IPR026064">
    <property type="entry name" value="TdIF1"/>
</dbReference>
<dbReference type="AlphaFoldDB" id="A0A8I6R7I8"/>